<keyword evidence="1" id="KW-0812">Transmembrane</keyword>
<gene>
    <name evidence="2" type="ORF">APT65_00116</name>
</gene>
<feature type="transmembrane region" description="Helical" evidence="1">
    <location>
        <begin position="30"/>
        <end position="51"/>
    </location>
</feature>
<keyword evidence="1" id="KW-1133">Transmembrane helix</keyword>
<dbReference type="Proteomes" id="UP001163735">
    <property type="component" value="Segment"/>
</dbReference>
<feature type="transmembrane region" description="Helical" evidence="1">
    <location>
        <begin position="6"/>
        <end position="23"/>
    </location>
</feature>
<evidence type="ECO:0000256" key="1">
    <source>
        <dbReference type="SAM" id="Phobius"/>
    </source>
</evidence>
<reference evidence="2" key="1">
    <citation type="submission" date="2022-09" db="EMBL/GenBank/DDBJ databases">
        <authorList>
            <person name="Cebeci A."/>
            <person name="Ture M."/>
            <person name="Alemdag M."/>
            <person name="Altinok I."/>
        </authorList>
    </citation>
    <scope>NUCLEOTIDE SEQUENCE</scope>
</reference>
<sequence>MLYSMFFLMVIFIAFYGLSTLGTMPKGRRVVVVILSSVIFSLVLSSVPNTAGLVESGQAWVEGIKNGWLGLISFVASLFSAS</sequence>
<evidence type="ECO:0000313" key="3">
    <source>
        <dbReference type="Proteomes" id="UP001163735"/>
    </source>
</evidence>
<dbReference type="EMBL" id="OP491958">
    <property type="protein sequence ID" value="UZV39719.1"/>
    <property type="molecule type" value="Genomic_DNA"/>
</dbReference>
<accession>A0A9E8GCW0</accession>
<proteinExistence type="predicted"/>
<name>A0A9E8GCW0_9CAUD</name>
<keyword evidence="3" id="KW-1185">Reference proteome</keyword>
<evidence type="ECO:0000313" key="2">
    <source>
        <dbReference type="EMBL" id="UZV39719.1"/>
    </source>
</evidence>
<organism evidence="2 3">
    <name type="scientific">Aeromonas phage APT65</name>
    <dbReference type="NCBI Taxonomy" id="2982914"/>
    <lineage>
        <taxon>Viruses</taxon>
        <taxon>Duplodnaviria</taxon>
        <taxon>Heunggongvirae</taxon>
        <taxon>Uroviricota</taxon>
        <taxon>Caudoviricetes</taxon>
        <taxon>Aquaneticvirus</taxon>
        <taxon>Aquaneticvirus ApT65</taxon>
    </lineage>
</organism>
<keyword evidence="1" id="KW-0472">Membrane</keyword>
<protein>
    <submittedName>
        <fullName evidence="2">Uncharacterized protein</fullName>
    </submittedName>
</protein>